<evidence type="ECO:0000256" key="14">
    <source>
        <dbReference type="SAM" id="Coils"/>
    </source>
</evidence>
<dbReference type="SMART" id="SM00304">
    <property type="entry name" value="HAMP"/>
    <property type="match status" value="1"/>
</dbReference>
<dbReference type="InterPro" id="IPR013656">
    <property type="entry name" value="PAS_4"/>
</dbReference>
<dbReference type="InterPro" id="IPR029787">
    <property type="entry name" value="Nucleotide_cyclase"/>
</dbReference>
<dbReference type="NCBIfam" id="TIGR00229">
    <property type="entry name" value="sensory_box"/>
    <property type="match status" value="3"/>
</dbReference>
<proteinExistence type="inferred from homology"/>
<feature type="domain" description="PAS" evidence="16">
    <location>
        <begin position="574"/>
        <end position="654"/>
    </location>
</feature>
<comment type="subcellular location">
    <subcellularLocation>
        <location evidence="1">Cell membrane</location>
        <topology evidence="1">Multi-pass membrane protein</topology>
    </subcellularLocation>
</comment>
<keyword evidence="10" id="KW-0902">Two-component regulatory system</keyword>
<dbReference type="SMART" id="SM00091">
    <property type="entry name" value="PAS"/>
    <property type="match status" value="3"/>
</dbReference>
<evidence type="ECO:0000256" key="10">
    <source>
        <dbReference type="ARBA" id="ARBA00023012"/>
    </source>
</evidence>
<evidence type="ECO:0000256" key="9">
    <source>
        <dbReference type="ARBA" id="ARBA00022989"/>
    </source>
</evidence>
<evidence type="ECO:0000256" key="15">
    <source>
        <dbReference type="SAM" id="Phobius"/>
    </source>
</evidence>
<dbReference type="SMART" id="SM00044">
    <property type="entry name" value="CYCc"/>
    <property type="match status" value="1"/>
</dbReference>
<evidence type="ECO:0000259" key="18">
    <source>
        <dbReference type="PROSITE" id="PS50125"/>
    </source>
</evidence>
<dbReference type="InterPro" id="IPR001054">
    <property type="entry name" value="A/G_cyclase"/>
</dbReference>
<evidence type="ECO:0000256" key="11">
    <source>
        <dbReference type="ARBA" id="ARBA00023136"/>
    </source>
</evidence>
<evidence type="ECO:0000259" key="17">
    <source>
        <dbReference type="PROSITE" id="PS50113"/>
    </source>
</evidence>
<dbReference type="EMBL" id="JAIHOM010000091">
    <property type="protein sequence ID" value="MCW6037820.1"/>
    <property type="molecule type" value="Genomic_DNA"/>
</dbReference>
<dbReference type="InterPro" id="IPR033479">
    <property type="entry name" value="dCache_1"/>
</dbReference>
<evidence type="ECO:0000256" key="2">
    <source>
        <dbReference type="ARBA" id="ARBA00022475"/>
    </source>
</evidence>
<dbReference type="PANTHER" id="PTHR11920">
    <property type="entry name" value="GUANYLYL CYCLASE"/>
    <property type="match status" value="1"/>
</dbReference>
<dbReference type="PROSITE" id="PS50113">
    <property type="entry name" value="PAC"/>
    <property type="match status" value="2"/>
</dbReference>
<evidence type="ECO:0000259" key="16">
    <source>
        <dbReference type="PROSITE" id="PS50112"/>
    </source>
</evidence>
<gene>
    <name evidence="20" type="ORF">K4A83_16295</name>
</gene>
<dbReference type="SUPFAM" id="SSF158472">
    <property type="entry name" value="HAMP domain-like"/>
    <property type="match status" value="1"/>
</dbReference>
<evidence type="ECO:0000256" key="5">
    <source>
        <dbReference type="ARBA" id="ARBA00022692"/>
    </source>
</evidence>
<keyword evidence="8" id="KW-0067">ATP-binding</keyword>
<feature type="domain" description="PAS" evidence="16">
    <location>
        <begin position="446"/>
        <end position="516"/>
    </location>
</feature>
<dbReference type="InterPro" id="IPR050401">
    <property type="entry name" value="Cyclic_nucleotide_synthase"/>
</dbReference>
<keyword evidence="4" id="KW-0808">Transferase</keyword>
<dbReference type="PROSITE" id="PS50885">
    <property type="entry name" value="HAMP"/>
    <property type="match status" value="1"/>
</dbReference>
<dbReference type="PROSITE" id="PS50112">
    <property type="entry name" value="PAS"/>
    <property type="match status" value="3"/>
</dbReference>
<feature type="domain" description="Guanylate cyclase" evidence="18">
    <location>
        <begin position="868"/>
        <end position="995"/>
    </location>
</feature>
<feature type="domain" description="HAMP" evidence="19">
    <location>
        <begin position="371"/>
        <end position="423"/>
    </location>
</feature>
<comment type="similarity">
    <text evidence="13">Belongs to the adenylyl cyclase class-4/guanylyl cyclase family.</text>
</comment>
<evidence type="ECO:0000256" key="4">
    <source>
        <dbReference type="ARBA" id="ARBA00022679"/>
    </source>
</evidence>
<dbReference type="InterPro" id="IPR018297">
    <property type="entry name" value="A/G_cyclase_CS"/>
</dbReference>
<dbReference type="SUPFAM" id="SSF55785">
    <property type="entry name" value="PYP-like sensor domain (PAS domain)"/>
    <property type="match status" value="3"/>
</dbReference>
<dbReference type="PROSITE" id="PS50125">
    <property type="entry name" value="GUANYLATE_CYCLASE_2"/>
    <property type="match status" value="1"/>
</dbReference>
<organism evidence="20 21">
    <name type="scientific">Spirulina subsalsa FACHB-351</name>
    <dbReference type="NCBI Taxonomy" id="234711"/>
    <lineage>
        <taxon>Bacteria</taxon>
        <taxon>Bacillati</taxon>
        <taxon>Cyanobacteriota</taxon>
        <taxon>Cyanophyceae</taxon>
        <taxon>Spirulinales</taxon>
        <taxon>Spirulinaceae</taxon>
        <taxon>Spirulina</taxon>
    </lineage>
</organism>
<dbReference type="SUPFAM" id="SSF103190">
    <property type="entry name" value="Sensory domain-like"/>
    <property type="match status" value="1"/>
</dbReference>
<feature type="transmembrane region" description="Helical" evidence="15">
    <location>
        <begin position="20"/>
        <end position="43"/>
    </location>
</feature>
<evidence type="ECO:0000256" key="7">
    <source>
        <dbReference type="ARBA" id="ARBA00022777"/>
    </source>
</evidence>
<keyword evidence="2" id="KW-1003">Cell membrane</keyword>
<evidence type="ECO:0000256" key="12">
    <source>
        <dbReference type="ARBA" id="ARBA00023239"/>
    </source>
</evidence>
<dbReference type="InterPro" id="IPR000700">
    <property type="entry name" value="PAS-assoc_C"/>
</dbReference>
<evidence type="ECO:0000259" key="19">
    <source>
        <dbReference type="PROSITE" id="PS50885"/>
    </source>
</evidence>
<dbReference type="InterPro" id="IPR000014">
    <property type="entry name" value="PAS"/>
</dbReference>
<keyword evidence="7" id="KW-0418">Kinase</keyword>
<dbReference type="InterPro" id="IPR013767">
    <property type="entry name" value="PAS_fold"/>
</dbReference>
<keyword evidence="9 15" id="KW-1133">Transmembrane helix</keyword>
<evidence type="ECO:0000313" key="20">
    <source>
        <dbReference type="EMBL" id="MCW6037820.1"/>
    </source>
</evidence>
<keyword evidence="6" id="KW-0547">Nucleotide-binding</keyword>
<dbReference type="CDD" id="cd00130">
    <property type="entry name" value="PAS"/>
    <property type="match status" value="2"/>
</dbReference>
<comment type="caution">
    <text evidence="20">The sequence shown here is derived from an EMBL/GenBank/DDBJ whole genome shotgun (WGS) entry which is preliminary data.</text>
</comment>
<feature type="domain" description="PAC" evidence="17">
    <location>
        <begin position="651"/>
        <end position="702"/>
    </location>
</feature>
<feature type="transmembrane region" description="Helical" evidence="15">
    <location>
        <begin position="350"/>
        <end position="367"/>
    </location>
</feature>
<name>A0ABT3L8I6_9CYAN</name>
<dbReference type="InterPro" id="IPR035965">
    <property type="entry name" value="PAS-like_dom_sf"/>
</dbReference>
<keyword evidence="5 15" id="KW-0812">Transmembrane</keyword>
<evidence type="ECO:0000256" key="3">
    <source>
        <dbReference type="ARBA" id="ARBA00022553"/>
    </source>
</evidence>
<keyword evidence="3" id="KW-0597">Phosphoprotein</keyword>
<accession>A0ABT3L8I6</accession>
<keyword evidence="14" id="KW-0175">Coiled coil</keyword>
<dbReference type="InterPro" id="IPR003660">
    <property type="entry name" value="HAMP_dom"/>
</dbReference>
<evidence type="ECO:0000256" key="6">
    <source>
        <dbReference type="ARBA" id="ARBA00022741"/>
    </source>
</evidence>
<dbReference type="Gene3D" id="6.10.340.10">
    <property type="match status" value="1"/>
</dbReference>
<dbReference type="Gene3D" id="3.30.450.20">
    <property type="entry name" value="PAS domain"/>
    <property type="match status" value="4"/>
</dbReference>
<dbReference type="InterPro" id="IPR001610">
    <property type="entry name" value="PAC"/>
</dbReference>
<dbReference type="PANTHER" id="PTHR11920:SF335">
    <property type="entry name" value="GUANYLATE CYCLASE"/>
    <property type="match status" value="1"/>
</dbReference>
<keyword evidence="21" id="KW-1185">Reference proteome</keyword>
<dbReference type="Proteomes" id="UP001526426">
    <property type="component" value="Unassembled WGS sequence"/>
</dbReference>
<protein>
    <submittedName>
        <fullName evidence="20">PAS domain S-box protein</fullName>
    </submittedName>
</protein>
<dbReference type="Pfam" id="PF00211">
    <property type="entry name" value="Guanylate_cyc"/>
    <property type="match status" value="1"/>
</dbReference>
<feature type="coiled-coil region" evidence="14">
    <location>
        <begin position="686"/>
        <end position="713"/>
    </location>
</feature>
<keyword evidence="11 15" id="KW-0472">Membrane</keyword>
<dbReference type="Pfam" id="PF00672">
    <property type="entry name" value="HAMP"/>
    <property type="match status" value="1"/>
</dbReference>
<dbReference type="SMART" id="SM00086">
    <property type="entry name" value="PAC"/>
    <property type="match status" value="2"/>
</dbReference>
<dbReference type="Pfam" id="PF08448">
    <property type="entry name" value="PAS_4"/>
    <property type="match status" value="2"/>
</dbReference>
<dbReference type="Pfam" id="PF02743">
    <property type="entry name" value="dCache_1"/>
    <property type="match status" value="1"/>
</dbReference>
<evidence type="ECO:0000313" key="21">
    <source>
        <dbReference type="Proteomes" id="UP001526426"/>
    </source>
</evidence>
<evidence type="ECO:0000256" key="13">
    <source>
        <dbReference type="RuleBase" id="RU000405"/>
    </source>
</evidence>
<dbReference type="PROSITE" id="PS00452">
    <property type="entry name" value="GUANYLATE_CYCLASE_1"/>
    <property type="match status" value="1"/>
</dbReference>
<sequence>MFKWLTTRKFRPQLPKIPLGVVLVVPFVLQISGAVGLTGWLALRNGQRAVNEVTRQLRQEATERIQQEVKDYIEAPYLVNRINGDLVDLGRLDVGDWQGLEAYFWRQLQAFPMVNAVRFNDRAGNYLGMERLPDGSFQVAIANSADTLEIYLLDSQGQRKTLLSSTSDYDRRYQAGYDEAVKAGKATWGGIYTHERSETLASTVNQPVYDQNGELLGVFSAEFLLSEISEFLRDLYVSPSGQAFIIEPSGFLVASSTLERPFLVTYGTTLRIRATGSSDRLIQSSAQYLQRQFDNLAAIQQVRQLDFSLEGERHFLQVTPLQHQQGIDWLIVVVVPEEDFMAQIHRNTRLTILLCLAALFGSIFLGIQTSRWISRPILRLLGASQAIAQGQLNQQIKSSRIRELNILSHAFNTMSQQLTDSFTILATSNEELERRVEQRTAKLAEAEAELRGLFAAMIELVIVKDIEGRYLKIASANPQLLYNPMDDLIGKTEWDIFPPEQAEQFVHYIQEAIRENKTLSVEYKLALKEEELDNNPLKNLWFAANISPISETTVVWVARDITQRKKLEQDLYQSQNFLDSIIENLPLALFVKDVSQRFRYVIWNHAAESLYGIPAKDALGQNSYSTVDAELAAEFEAEDWAVVNQRQLMIVDDEMIINVLNRKIRQRLLKVPLENQEGEVTHLLCMAEDITERKRAEETLQKNEAEFRHLVHNVNSAIVRWDASGVICFINQFGLEFFGYSEEELIGKNLVGTIVPDVDSSGRPIGKIMLNARYHPEQYLLYENENMRKNGERVWVTWANQPIYNEQGELLEFLSVATDTTERRLAEEALRNEQKRSERLLLNILPAAIAQKLKQNSGSIAQQFDDVTIIFADIVGFTPLSANMAPTELVSLLNQVFSLFDQYAEWHGLEKIKTVGDAYIAVAGLPVPKSDHAEAVVDFALDLQNAIATFHGHDGQSLNLRIGIHSGSVVAGVIGIKKFIYDLWGDTVNVASRMESQGQPGKIQVTEAIYERLKDKYLFECRGSLNVKGKGDMTTYWVLHRL</sequence>
<dbReference type="InterPro" id="IPR029151">
    <property type="entry name" value="Sensor-like_sf"/>
</dbReference>
<dbReference type="CDD" id="cd06225">
    <property type="entry name" value="HAMP"/>
    <property type="match status" value="1"/>
</dbReference>
<dbReference type="Gene3D" id="3.30.70.1230">
    <property type="entry name" value="Nucleotide cyclase"/>
    <property type="match status" value="1"/>
</dbReference>
<keyword evidence="12 13" id="KW-0456">Lyase</keyword>
<reference evidence="20 21" key="1">
    <citation type="submission" date="2021-08" db="EMBL/GenBank/DDBJ databases">
        <title>Draft genome sequence of Spirulina subsalsa with high tolerance to salinity and hype-accumulation of phycocyanin.</title>
        <authorList>
            <person name="Pei H."/>
            <person name="Jiang L."/>
        </authorList>
    </citation>
    <scope>NUCLEOTIDE SEQUENCE [LARGE SCALE GENOMIC DNA]</scope>
    <source>
        <strain evidence="20 21">FACHB-351</strain>
    </source>
</reference>
<feature type="domain" description="PAS" evidence="16">
    <location>
        <begin position="703"/>
        <end position="755"/>
    </location>
</feature>
<dbReference type="SUPFAM" id="SSF55073">
    <property type="entry name" value="Nucleotide cyclase"/>
    <property type="match status" value="1"/>
</dbReference>
<dbReference type="Pfam" id="PF00989">
    <property type="entry name" value="PAS"/>
    <property type="match status" value="1"/>
</dbReference>
<evidence type="ECO:0000256" key="1">
    <source>
        <dbReference type="ARBA" id="ARBA00004651"/>
    </source>
</evidence>
<dbReference type="CDD" id="cd07302">
    <property type="entry name" value="CHD"/>
    <property type="match status" value="1"/>
</dbReference>
<evidence type="ECO:0000256" key="8">
    <source>
        <dbReference type="ARBA" id="ARBA00022840"/>
    </source>
</evidence>
<feature type="domain" description="PAC" evidence="17">
    <location>
        <begin position="780"/>
        <end position="832"/>
    </location>
</feature>
<dbReference type="RefSeq" id="WP_265265691.1">
    <property type="nucleotide sequence ID" value="NZ_JAIHOM010000091.1"/>
</dbReference>